<name>A0A2C9U1D1_MANES</name>
<accession>A0A2C9U1D1</accession>
<protein>
    <submittedName>
        <fullName evidence="1">Uncharacterized protein</fullName>
    </submittedName>
</protein>
<dbReference type="AlphaFoldDB" id="A0A2C9U1D1"/>
<dbReference type="EMBL" id="CM004404">
    <property type="protein sequence ID" value="OAY22708.1"/>
    <property type="molecule type" value="Genomic_DNA"/>
</dbReference>
<gene>
    <name evidence="1" type="ORF">MANES_18G020200</name>
</gene>
<organism evidence="1">
    <name type="scientific">Manihot esculenta</name>
    <name type="common">Cassava</name>
    <name type="synonym">Jatropha manihot</name>
    <dbReference type="NCBI Taxonomy" id="3983"/>
    <lineage>
        <taxon>Eukaryota</taxon>
        <taxon>Viridiplantae</taxon>
        <taxon>Streptophyta</taxon>
        <taxon>Embryophyta</taxon>
        <taxon>Tracheophyta</taxon>
        <taxon>Spermatophyta</taxon>
        <taxon>Magnoliopsida</taxon>
        <taxon>eudicotyledons</taxon>
        <taxon>Gunneridae</taxon>
        <taxon>Pentapetalae</taxon>
        <taxon>rosids</taxon>
        <taxon>fabids</taxon>
        <taxon>Malpighiales</taxon>
        <taxon>Euphorbiaceae</taxon>
        <taxon>Crotonoideae</taxon>
        <taxon>Manihoteae</taxon>
        <taxon>Manihot</taxon>
    </lineage>
</organism>
<sequence>MSYATSFNDNFIFFKSNQFVIQRKGPFSLHRVTDVCLEDARYLRIICSSFFFFFNLL</sequence>
<evidence type="ECO:0000313" key="1">
    <source>
        <dbReference type="EMBL" id="OAY22708.1"/>
    </source>
</evidence>
<proteinExistence type="predicted"/>
<reference evidence="1" key="1">
    <citation type="submission" date="2016-02" db="EMBL/GenBank/DDBJ databases">
        <title>WGS assembly of Manihot esculenta.</title>
        <authorList>
            <person name="Bredeson J.V."/>
            <person name="Prochnik S.E."/>
            <person name="Lyons J.B."/>
            <person name="Schmutz J."/>
            <person name="Grimwood J."/>
            <person name="Vrebalov J."/>
            <person name="Bart R.S."/>
            <person name="Amuge T."/>
            <person name="Ferguson M.E."/>
            <person name="Green R."/>
            <person name="Putnam N."/>
            <person name="Stites J."/>
            <person name="Rounsley S."/>
            <person name="Rokhsar D.S."/>
        </authorList>
    </citation>
    <scope>NUCLEOTIDE SEQUENCE [LARGE SCALE GENOMIC DNA]</scope>
    <source>
        <tissue evidence="1">Leaf</tissue>
    </source>
</reference>